<dbReference type="AlphaFoldDB" id="A0A847D7Z0"/>
<evidence type="ECO:0000313" key="3">
    <source>
        <dbReference type="Proteomes" id="UP000589373"/>
    </source>
</evidence>
<proteinExistence type="predicted"/>
<organism evidence="2 3">
    <name type="scientific">Trichococcus flocculiformis</name>
    <dbReference type="NCBI Taxonomy" id="82803"/>
    <lineage>
        <taxon>Bacteria</taxon>
        <taxon>Bacillati</taxon>
        <taxon>Bacillota</taxon>
        <taxon>Bacilli</taxon>
        <taxon>Lactobacillales</taxon>
        <taxon>Carnobacteriaceae</taxon>
        <taxon>Trichococcus</taxon>
    </lineage>
</organism>
<reference evidence="2 3" key="1">
    <citation type="journal article" date="2020" name="Biotechnol. Biofuels">
        <title>New insights from the biogas microbiome by comprehensive genome-resolved metagenomics of nearly 1600 species originating from multiple anaerobic digesters.</title>
        <authorList>
            <person name="Campanaro S."/>
            <person name="Treu L."/>
            <person name="Rodriguez-R L.M."/>
            <person name="Kovalovszki A."/>
            <person name="Ziels R.M."/>
            <person name="Maus I."/>
            <person name="Zhu X."/>
            <person name="Kougias P.G."/>
            <person name="Basile A."/>
            <person name="Luo G."/>
            <person name="Schluter A."/>
            <person name="Konstantinidis K.T."/>
            <person name="Angelidaki I."/>
        </authorList>
    </citation>
    <scope>NUCLEOTIDE SEQUENCE [LARGE SCALE GENOMIC DNA]</scope>
    <source>
        <strain evidence="2">AS07pgkLD_105</strain>
    </source>
</reference>
<keyword evidence="1" id="KW-0732">Signal</keyword>
<evidence type="ECO:0000313" key="2">
    <source>
        <dbReference type="EMBL" id="NLD32534.1"/>
    </source>
</evidence>
<evidence type="ECO:0000256" key="1">
    <source>
        <dbReference type="SAM" id="SignalP"/>
    </source>
</evidence>
<dbReference type="EMBL" id="JAAZCD010000222">
    <property type="protein sequence ID" value="NLD32534.1"/>
    <property type="molecule type" value="Genomic_DNA"/>
</dbReference>
<protein>
    <recommendedName>
        <fullName evidence="4">YusW-like protein</fullName>
    </recommendedName>
</protein>
<feature type="signal peptide" evidence="1">
    <location>
        <begin position="1"/>
        <end position="22"/>
    </location>
</feature>
<comment type="caution">
    <text evidence="2">The sequence shown here is derived from an EMBL/GenBank/DDBJ whole genome shotgun (WGS) entry which is preliminary data.</text>
</comment>
<dbReference type="RefSeq" id="WP_276647264.1">
    <property type="nucleotide sequence ID" value="NZ_JAAZCD010000222.1"/>
</dbReference>
<dbReference type="Proteomes" id="UP000589373">
    <property type="component" value="Unassembled WGS sequence"/>
</dbReference>
<evidence type="ECO:0008006" key="4">
    <source>
        <dbReference type="Google" id="ProtNLM"/>
    </source>
</evidence>
<gene>
    <name evidence="2" type="ORF">GX662_09835</name>
</gene>
<sequence length="119" mass="13506">MQMKAYLALPLVLLLMACSNGAEETPETEVTQSSVSESSEVISTEVIDDETAFLEQLADFDAEHEPFIVAYYDSLDDIKEKVSDETNTFVDPKLSERELQIKLVFKGDDDYYRVVLEQK</sequence>
<name>A0A847D7Z0_9LACT</name>
<feature type="chain" id="PRO_5038744988" description="YusW-like protein" evidence="1">
    <location>
        <begin position="23"/>
        <end position="119"/>
    </location>
</feature>
<dbReference type="PROSITE" id="PS51257">
    <property type="entry name" value="PROKAR_LIPOPROTEIN"/>
    <property type="match status" value="1"/>
</dbReference>
<accession>A0A847D7Z0</accession>